<name>A0A8H5FSR1_9AGAR</name>
<proteinExistence type="predicted"/>
<evidence type="ECO:0000313" key="1">
    <source>
        <dbReference type="EMBL" id="KAF5347771.1"/>
    </source>
</evidence>
<dbReference type="EMBL" id="JAACJO010000023">
    <property type="protein sequence ID" value="KAF5347771.1"/>
    <property type="molecule type" value="Genomic_DNA"/>
</dbReference>
<accession>A0A8H5FSR1</accession>
<dbReference type="OrthoDB" id="3145912at2759"/>
<protein>
    <submittedName>
        <fullName evidence="1">Uncharacterized protein</fullName>
    </submittedName>
</protein>
<gene>
    <name evidence="1" type="ORF">D9756_010317</name>
</gene>
<organism evidence="1 2">
    <name type="scientific">Leucocoprinus leucothites</name>
    <dbReference type="NCBI Taxonomy" id="201217"/>
    <lineage>
        <taxon>Eukaryota</taxon>
        <taxon>Fungi</taxon>
        <taxon>Dikarya</taxon>
        <taxon>Basidiomycota</taxon>
        <taxon>Agaricomycotina</taxon>
        <taxon>Agaricomycetes</taxon>
        <taxon>Agaricomycetidae</taxon>
        <taxon>Agaricales</taxon>
        <taxon>Agaricineae</taxon>
        <taxon>Agaricaceae</taxon>
        <taxon>Leucocoprinus</taxon>
    </lineage>
</organism>
<comment type="caution">
    <text evidence="1">The sequence shown here is derived from an EMBL/GenBank/DDBJ whole genome shotgun (WGS) entry which is preliminary data.</text>
</comment>
<evidence type="ECO:0000313" key="2">
    <source>
        <dbReference type="Proteomes" id="UP000559027"/>
    </source>
</evidence>
<dbReference type="AlphaFoldDB" id="A0A8H5FSR1"/>
<reference evidence="1 2" key="1">
    <citation type="journal article" date="2020" name="ISME J.">
        <title>Uncovering the hidden diversity of litter-decomposition mechanisms in mushroom-forming fungi.</title>
        <authorList>
            <person name="Floudas D."/>
            <person name="Bentzer J."/>
            <person name="Ahren D."/>
            <person name="Johansson T."/>
            <person name="Persson P."/>
            <person name="Tunlid A."/>
        </authorList>
    </citation>
    <scope>NUCLEOTIDE SEQUENCE [LARGE SCALE GENOMIC DNA]</scope>
    <source>
        <strain evidence="1 2">CBS 146.42</strain>
    </source>
</reference>
<sequence>MQTALMTSPTQLPYDLERTVLEYAAEGDRRMALTLLLVSREVKRWIEPILYRHITLSNTAQADSFIRALDSPHPHSPHCFTPSIKSLSFTYGVTFHQAARILAACTSSLTSLSSHIEFSRQTLNISLDDITDFRCFMTTSSPALKRLSVTLQPFFLCPDPNFRVPILQNLTHLSIFGSSENCHKWLWTGLDTLQHLTHLALEIDTSTPLQAIYNLIPRLPPSLRVCLVILSVKNGKMPLGQYLADNNEVRQMISGDTDYRIAVGTTEPPETLNSIMSSCVAGLIPVSRWEDVFSDRAAWGDAEEAIRFRTRKPYPG</sequence>
<keyword evidence="2" id="KW-1185">Reference proteome</keyword>
<dbReference type="Proteomes" id="UP000559027">
    <property type="component" value="Unassembled WGS sequence"/>
</dbReference>